<dbReference type="SUPFAM" id="SSF51556">
    <property type="entry name" value="Metallo-dependent hydrolases"/>
    <property type="match status" value="1"/>
</dbReference>
<keyword evidence="4" id="KW-0862">Zinc</keyword>
<comment type="cofactor">
    <cofactor evidence="1">
        <name>Zn(2+)</name>
        <dbReference type="ChEBI" id="CHEBI:29105"/>
    </cofactor>
</comment>
<dbReference type="EMBL" id="DWWT01000022">
    <property type="protein sequence ID" value="HJC05591.1"/>
    <property type="molecule type" value="Genomic_DNA"/>
</dbReference>
<dbReference type="GO" id="GO:0046098">
    <property type="term" value="P:guanine metabolic process"/>
    <property type="evidence" value="ECO:0007669"/>
    <property type="project" value="TreeGrafter"/>
</dbReference>
<dbReference type="GO" id="GO:0008892">
    <property type="term" value="F:guanine deaminase activity"/>
    <property type="evidence" value="ECO:0007669"/>
    <property type="project" value="TreeGrafter"/>
</dbReference>
<dbReference type="InterPro" id="IPR011059">
    <property type="entry name" value="Metal-dep_hydrolase_composite"/>
</dbReference>
<dbReference type="InterPro" id="IPR051607">
    <property type="entry name" value="Metallo-dep_hydrolases"/>
</dbReference>
<sequence length="431" mass="47741">MRMKNFVLRGNLCTSRTKDRLECIPHGYLVCEGGTSAGMFEELPERFADYPIQDWGDCLILPGLVDLHIHAPQYAFRGTGMDRELLEWLNERAFPEEARYKDLEYAAEAYGIFAENMRASATTRACIFATRHREATELLMDLMEGTGLKTMVGKVNMDRNCPEGLREEGEESLAETRRWIREIKGRYERTDPILTPRFIPACSDAVMRGLGEIQRETGLPVQSHLSENEDEAAWVKELCPWAGCYGEAYDRFGMFGESAPGAGPQTVMAHCVWPAEEEAALLKARGVFVAHCPQSNTNLCSGIAPVREYLDAGIRVGLGTDVAAGCGESVFRAMADAVQVSKLRFKLVRGAGRPLTSAEAFFLGTKGGGAFFGKVGSLEAGYAFDVIVADDRNLARPGGLSVEERLERLIYLSGPEHLRAKYVEGREIFVR</sequence>
<evidence type="ECO:0000256" key="1">
    <source>
        <dbReference type="ARBA" id="ARBA00001947"/>
    </source>
</evidence>
<reference evidence="6" key="1">
    <citation type="journal article" date="2021" name="PeerJ">
        <title>Extensive microbial diversity within the chicken gut microbiome revealed by metagenomics and culture.</title>
        <authorList>
            <person name="Gilroy R."/>
            <person name="Ravi A."/>
            <person name="Getino M."/>
            <person name="Pursley I."/>
            <person name="Horton D.L."/>
            <person name="Alikhan N.F."/>
            <person name="Baker D."/>
            <person name="Gharbi K."/>
            <person name="Hall N."/>
            <person name="Watson M."/>
            <person name="Adriaenssens E.M."/>
            <person name="Foster-Nyarko E."/>
            <person name="Jarju S."/>
            <person name="Secka A."/>
            <person name="Antonio M."/>
            <person name="Oren A."/>
            <person name="Chaudhuri R.R."/>
            <person name="La Ragione R."/>
            <person name="Hildebrand F."/>
            <person name="Pallen M.J."/>
        </authorList>
    </citation>
    <scope>NUCLEOTIDE SEQUENCE</scope>
    <source>
        <strain evidence="6">CHK180-15479</strain>
    </source>
</reference>
<dbReference type="PANTHER" id="PTHR11271:SF6">
    <property type="entry name" value="GUANINE DEAMINASE"/>
    <property type="match status" value="1"/>
</dbReference>
<reference evidence="6" key="2">
    <citation type="submission" date="2021-04" db="EMBL/GenBank/DDBJ databases">
        <authorList>
            <person name="Gilroy R."/>
        </authorList>
    </citation>
    <scope>NUCLEOTIDE SEQUENCE</scope>
    <source>
        <strain evidence="6">CHK180-15479</strain>
    </source>
</reference>
<gene>
    <name evidence="6" type="ORF">H9704_05475</name>
</gene>
<dbReference type="InterPro" id="IPR006680">
    <property type="entry name" value="Amidohydro-rel"/>
</dbReference>
<keyword evidence="3" id="KW-0378">Hydrolase</keyword>
<dbReference type="InterPro" id="IPR032466">
    <property type="entry name" value="Metal_Hydrolase"/>
</dbReference>
<name>A0A9D2N0Y6_9FIRM</name>
<proteinExistence type="predicted"/>
<dbReference type="SUPFAM" id="SSF51338">
    <property type="entry name" value="Composite domain of metallo-dependent hydrolases"/>
    <property type="match status" value="1"/>
</dbReference>
<dbReference type="PANTHER" id="PTHR11271">
    <property type="entry name" value="GUANINE DEAMINASE"/>
    <property type="match status" value="1"/>
</dbReference>
<comment type="caution">
    <text evidence="6">The sequence shown here is derived from an EMBL/GenBank/DDBJ whole genome shotgun (WGS) entry which is preliminary data.</text>
</comment>
<evidence type="ECO:0000256" key="2">
    <source>
        <dbReference type="ARBA" id="ARBA00022723"/>
    </source>
</evidence>
<feature type="domain" description="Amidohydrolase-related" evidence="5">
    <location>
        <begin position="60"/>
        <end position="392"/>
    </location>
</feature>
<dbReference type="Proteomes" id="UP000823910">
    <property type="component" value="Unassembled WGS sequence"/>
</dbReference>
<evidence type="ECO:0000256" key="3">
    <source>
        <dbReference type="ARBA" id="ARBA00022801"/>
    </source>
</evidence>
<organism evidence="6 7">
    <name type="scientific">Candidatus Enterocloster excrementipullorum</name>
    <dbReference type="NCBI Taxonomy" id="2838559"/>
    <lineage>
        <taxon>Bacteria</taxon>
        <taxon>Bacillati</taxon>
        <taxon>Bacillota</taxon>
        <taxon>Clostridia</taxon>
        <taxon>Lachnospirales</taxon>
        <taxon>Lachnospiraceae</taxon>
        <taxon>Enterocloster</taxon>
    </lineage>
</organism>
<evidence type="ECO:0000259" key="5">
    <source>
        <dbReference type="Pfam" id="PF01979"/>
    </source>
</evidence>
<dbReference type="GO" id="GO:0008270">
    <property type="term" value="F:zinc ion binding"/>
    <property type="evidence" value="ECO:0007669"/>
    <property type="project" value="TreeGrafter"/>
</dbReference>
<dbReference type="AlphaFoldDB" id="A0A9D2N0Y6"/>
<keyword evidence="2" id="KW-0479">Metal-binding</keyword>
<protein>
    <submittedName>
        <fullName evidence="6">Amidohydrolase family protein</fullName>
    </submittedName>
</protein>
<evidence type="ECO:0000313" key="7">
    <source>
        <dbReference type="Proteomes" id="UP000823910"/>
    </source>
</evidence>
<dbReference type="Pfam" id="PF01979">
    <property type="entry name" value="Amidohydro_1"/>
    <property type="match status" value="1"/>
</dbReference>
<dbReference type="GO" id="GO:0005829">
    <property type="term" value="C:cytosol"/>
    <property type="evidence" value="ECO:0007669"/>
    <property type="project" value="TreeGrafter"/>
</dbReference>
<accession>A0A9D2N0Y6</accession>
<evidence type="ECO:0000256" key="4">
    <source>
        <dbReference type="ARBA" id="ARBA00022833"/>
    </source>
</evidence>
<dbReference type="Gene3D" id="3.20.20.140">
    <property type="entry name" value="Metal-dependent hydrolases"/>
    <property type="match status" value="1"/>
</dbReference>
<dbReference type="Gene3D" id="2.30.40.10">
    <property type="entry name" value="Urease, subunit C, domain 1"/>
    <property type="match status" value="1"/>
</dbReference>
<evidence type="ECO:0000313" key="6">
    <source>
        <dbReference type="EMBL" id="HJC05591.1"/>
    </source>
</evidence>